<protein>
    <recommendedName>
        <fullName evidence="1">Exonuclease VII large subunit C-terminal domain-containing protein</fullName>
    </recommendedName>
</protein>
<name>A0ABP6RII8_9PSEU</name>
<proteinExistence type="predicted"/>
<accession>A0ABP6RII8</accession>
<dbReference type="Pfam" id="PF02601">
    <property type="entry name" value="Exonuc_VII_L"/>
    <property type="match status" value="1"/>
</dbReference>
<dbReference type="EMBL" id="BAAAYK010000031">
    <property type="protein sequence ID" value="GAA3354245.1"/>
    <property type="molecule type" value="Genomic_DNA"/>
</dbReference>
<organism evidence="2 3">
    <name type="scientific">Saccharopolyspora gregorii</name>
    <dbReference type="NCBI Taxonomy" id="33914"/>
    <lineage>
        <taxon>Bacteria</taxon>
        <taxon>Bacillati</taxon>
        <taxon>Actinomycetota</taxon>
        <taxon>Actinomycetes</taxon>
        <taxon>Pseudonocardiales</taxon>
        <taxon>Pseudonocardiaceae</taxon>
        <taxon>Saccharopolyspora</taxon>
    </lineage>
</organism>
<evidence type="ECO:0000259" key="1">
    <source>
        <dbReference type="Pfam" id="PF02601"/>
    </source>
</evidence>
<evidence type="ECO:0000313" key="2">
    <source>
        <dbReference type="EMBL" id="GAA3354245.1"/>
    </source>
</evidence>
<dbReference type="InterPro" id="IPR020579">
    <property type="entry name" value="Exonuc_VII_lsu_C"/>
</dbReference>
<reference evidence="3" key="1">
    <citation type="journal article" date="2019" name="Int. J. Syst. Evol. Microbiol.">
        <title>The Global Catalogue of Microorganisms (GCM) 10K type strain sequencing project: providing services to taxonomists for standard genome sequencing and annotation.</title>
        <authorList>
            <consortium name="The Broad Institute Genomics Platform"/>
            <consortium name="The Broad Institute Genome Sequencing Center for Infectious Disease"/>
            <person name="Wu L."/>
            <person name="Ma J."/>
        </authorList>
    </citation>
    <scope>NUCLEOTIDE SEQUENCE [LARGE SCALE GENOMIC DNA]</scope>
    <source>
        <strain evidence="3">JCM 9687</strain>
    </source>
</reference>
<sequence>MDRERRLGFAAQQAALADTHGPLDRRSEQVQVGRDRARRAITGVLTAEGHAMTATRSRLTTLGLAATLARGYAIVQRVEPDGADGVLRSIDQAPAGTTLRVRVVDGAVHAVVPGGTE</sequence>
<comment type="caution">
    <text evidence="2">The sequence shown here is derived from an EMBL/GenBank/DDBJ whole genome shotgun (WGS) entry which is preliminary data.</text>
</comment>
<evidence type="ECO:0000313" key="3">
    <source>
        <dbReference type="Proteomes" id="UP001500483"/>
    </source>
</evidence>
<gene>
    <name evidence="2" type="ORF">GCM10020366_10300</name>
</gene>
<feature type="domain" description="Exonuclease VII large subunit C-terminal" evidence="1">
    <location>
        <begin position="4"/>
        <end position="110"/>
    </location>
</feature>
<keyword evidence="3" id="KW-1185">Reference proteome</keyword>
<dbReference type="Proteomes" id="UP001500483">
    <property type="component" value="Unassembled WGS sequence"/>
</dbReference>